<dbReference type="AlphaFoldDB" id="A0A9D1DDV7"/>
<reference evidence="1" key="1">
    <citation type="submission" date="2020-10" db="EMBL/GenBank/DDBJ databases">
        <authorList>
            <person name="Gilroy R."/>
        </authorList>
    </citation>
    <scope>NUCLEOTIDE SEQUENCE</scope>
    <source>
        <strain evidence="1">ChiSxjej1B13-7958</strain>
    </source>
</reference>
<organism evidence="1 2">
    <name type="scientific">Candidatus Caccousia avicola</name>
    <dbReference type="NCBI Taxonomy" id="2840721"/>
    <lineage>
        <taxon>Bacteria</taxon>
        <taxon>Bacillati</taxon>
        <taxon>Bacillota</taxon>
        <taxon>Clostridia</taxon>
        <taxon>Eubacteriales</taxon>
        <taxon>Oscillospiraceae</taxon>
        <taxon>Oscillospiraceae incertae sedis</taxon>
        <taxon>Candidatus Caccousia</taxon>
    </lineage>
</organism>
<name>A0A9D1DDV7_9FIRM</name>
<evidence type="ECO:0000313" key="2">
    <source>
        <dbReference type="Proteomes" id="UP000824242"/>
    </source>
</evidence>
<dbReference type="EMBL" id="DVGZ01000027">
    <property type="protein sequence ID" value="HIR46547.1"/>
    <property type="molecule type" value="Genomic_DNA"/>
</dbReference>
<sequence length="76" mass="8288">MQNTNLSRDELARVIEGKGAASRIPLPYLHTAGRPLHADHGQWFHLGLEAGKSGSSLQSIPSLTHRAVFQSETRGE</sequence>
<comment type="caution">
    <text evidence="1">The sequence shown here is derived from an EMBL/GenBank/DDBJ whole genome shotgun (WGS) entry which is preliminary data.</text>
</comment>
<proteinExistence type="predicted"/>
<reference evidence="1" key="2">
    <citation type="journal article" date="2021" name="PeerJ">
        <title>Extensive microbial diversity within the chicken gut microbiome revealed by metagenomics and culture.</title>
        <authorList>
            <person name="Gilroy R."/>
            <person name="Ravi A."/>
            <person name="Getino M."/>
            <person name="Pursley I."/>
            <person name="Horton D.L."/>
            <person name="Alikhan N.F."/>
            <person name="Baker D."/>
            <person name="Gharbi K."/>
            <person name="Hall N."/>
            <person name="Watson M."/>
            <person name="Adriaenssens E.M."/>
            <person name="Foster-Nyarko E."/>
            <person name="Jarju S."/>
            <person name="Secka A."/>
            <person name="Antonio M."/>
            <person name="Oren A."/>
            <person name="Chaudhuri R.R."/>
            <person name="La Ragione R."/>
            <person name="Hildebrand F."/>
            <person name="Pallen M.J."/>
        </authorList>
    </citation>
    <scope>NUCLEOTIDE SEQUENCE</scope>
    <source>
        <strain evidence="1">ChiSxjej1B13-7958</strain>
    </source>
</reference>
<evidence type="ECO:0000313" key="1">
    <source>
        <dbReference type="EMBL" id="HIR46547.1"/>
    </source>
</evidence>
<dbReference type="Proteomes" id="UP000824242">
    <property type="component" value="Unassembled WGS sequence"/>
</dbReference>
<protein>
    <submittedName>
        <fullName evidence="1">Uncharacterized protein</fullName>
    </submittedName>
</protein>
<gene>
    <name evidence="1" type="ORF">IAB89_02640</name>
</gene>
<accession>A0A9D1DDV7</accession>